<dbReference type="HOGENOM" id="CLU_2705282_0_0_1"/>
<feature type="chain" id="PRO_5003864631" evidence="1">
    <location>
        <begin position="20"/>
        <end position="73"/>
    </location>
</feature>
<gene>
    <name evidence="2" type="ORF">MPH_02159</name>
</gene>
<dbReference type="InParanoid" id="K2S6V5"/>
<accession>K2S6V5</accession>
<evidence type="ECO:0000313" key="2">
    <source>
        <dbReference type="EMBL" id="EKG20632.1"/>
    </source>
</evidence>
<reference evidence="2 3" key="1">
    <citation type="journal article" date="2012" name="BMC Genomics">
        <title>Tools to kill: Genome of one of the most destructive plant pathogenic fungi Macrophomina phaseolina.</title>
        <authorList>
            <person name="Islam M.S."/>
            <person name="Haque M.S."/>
            <person name="Islam M.M."/>
            <person name="Emdad E.M."/>
            <person name="Halim A."/>
            <person name="Hossen Q.M.M."/>
            <person name="Hossain M.Z."/>
            <person name="Ahmed B."/>
            <person name="Rahim S."/>
            <person name="Rahman M.S."/>
            <person name="Alam M.M."/>
            <person name="Hou S."/>
            <person name="Wan X."/>
            <person name="Saito J.A."/>
            <person name="Alam M."/>
        </authorList>
    </citation>
    <scope>NUCLEOTIDE SEQUENCE [LARGE SCALE GENOMIC DNA]</scope>
    <source>
        <strain evidence="2 3">MS6</strain>
    </source>
</reference>
<proteinExistence type="predicted"/>
<protein>
    <submittedName>
        <fullName evidence="2">Uncharacterized protein</fullName>
    </submittedName>
</protein>
<evidence type="ECO:0000313" key="3">
    <source>
        <dbReference type="Proteomes" id="UP000007129"/>
    </source>
</evidence>
<dbReference type="AlphaFoldDB" id="K2S6V5"/>
<organism evidence="2 3">
    <name type="scientific">Macrophomina phaseolina (strain MS6)</name>
    <name type="common">Charcoal rot fungus</name>
    <dbReference type="NCBI Taxonomy" id="1126212"/>
    <lineage>
        <taxon>Eukaryota</taxon>
        <taxon>Fungi</taxon>
        <taxon>Dikarya</taxon>
        <taxon>Ascomycota</taxon>
        <taxon>Pezizomycotina</taxon>
        <taxon>Dothideomycetes</taxon>
        <taxon>Dothideomycetes incertae sedis</taxon>
        <taxon>Botryosphaeriales</taxon>
        <taxon>Botryosphaeriaceae</taxon>
        <taxon>Macrophomina</taxon>
    </lineage>
</organism>
<comment type="caution">
    <text evidence="2">The sequence shown here is derived from an EMBL/GenBank/DDBJ whole genome shotgun (WGS) entry which is preliminary data.</text>
</comment>
<dbReference type="Proteomes" id="UP000007129">
    <property type="component" value="Unassembled WGS sequence"/>
</dbReference>
<dbReference type="EMBL" id="AHHD01000083">
    <property type="protein sequence ID" value="EKG20632.1"/>
    <property type="molecule type" value="Genomic_DNA"/>
</dbReference>
<name>K2S6V5_MACPH</name>
<feature type="signal peptide" evidence="1">
    <location>
        <begin position="1"/>
        <end position="19"/>
    </location>
</feature>
<sequence length="73" mass="8197">MRSLAAFALSLGLTAAGVAKVPAVEQAQIENFYYKIFPTGAYVNYCDDNRVYFRLDKDTANIYVRVQIDGRTL</sequence>
<evidence type="ECO:0000256" key="1">
    <source>
        <dbReference type="SAM" id="SignalP"/>
    </source>
</evidence>
<dbReference type="VEuPathDB" id="FungiDB:MPH_02159"/>
<keyword evidence="1" id="KW-0732">Signal</keyword>